<comment type="caution">
    <text evidence="2">The sequence shown here is derived from an EMBL/GenBank/DDBJ whole genome shotgun (WGS) entry which is preliminary data.</text>
</comment>
<dbReference type="InterPro" id="IPR024047">
    <property type="entry name" value="MM3350-like_sf"/>
</dbReference>
<feature type="domain" description="Plasmid pRiA4b Orf3-like" evidence="1">
    <location>
        <begin position="54"/>
        <end position="231"/>
    </location>
</feature>
<dbReference type="AlphaFoldDB" id="A0A7K1UMM5"/>
<dbReference type="EMBL" id="WRPM01000103">
    <property type="protein sequence ID" value="MVT27694.1"/>
    <property type="molecule type" value="Genomic_DNA"/>
</dbReference>
<proteinExistence type="predicted"/>
<dbReference type="PANTHER" id="PTHR41878:SF1">
    <property type="entry name" value="TNPR PROTEIN"/>
    <property type="match status" value="1"/>
</dbReference>
<dbReference type="InterPro" id="IPR012912">
    <property type="entry name" value="Plasmid_pRiA4b_Orf3-like"/>
</dbReference>
<dbReference type="Proteomes" id="UP000460157">
    <property type="component" value="Unassembled WGS sequence"/>
</dbReference>
<sequence>MSSHELHPEEIEKLHSGDFLQHLQDVLMGMAGQYPYWKRPEPQLRPVPDVTRGFRVRLDLLDTKPPVWRRLDLPGGITLPRLHVVIQEAMGWTDSHLHKFRTGTGPDAGEFLTQFDLDEGDEGIVEDDVRLDQVLAAVGDRLWYDYDFGDGWRHRLRVEAVLDEPPTAPVCIKGKLACPPEDCGGVWGYTELAEWVRSDYDDARLPHVFPSKGDALSWLPEAWHPDEFDLAEINERISWVTADPVAVTEELASLLDLSANRGARQLRDTLAHPASYGTTRLDGEEAARITEPFRALLDVIGEGQPLTASGYLKPTLVKQLAQATGLTEWWIGKVNREDLTWPIWQLRDLARQLGLVAVRSGRITPTRVARGAGADPQAMVEHISKRLPLGRKPAERHAGWTALATVGAESPAEHWKDQISEMMYGLGWRDGRHMFAPPQPHSATLETLEIMAGSMRGPTRIRGVHLGVAALARGAIRAEV</sequence>
<dbReference type="Pfam" id="PF07929">
    <property type="entry name" value="PRiA4_ORF3"/>
    <property type="match status" value="1"/>
</dbReference>
<evidence type="ECO:0000259" key="1">
    <source>
        <dbReference type="Pfam" id="PF07929"/>
    </source>
</evidence>
<evidence type="ECO:0000313" key="3">
    <source>
        <dbReference type="Proteomes" id="UP000460157"/>
    </source>
</evidence>
<organism evidence="2 3">
    <name type="scientific">Nesterenkonia alkaliphila</name>
    <dbReference type="NCBI Taxonomy" id="1463631"/>
    <lineage>
        <taxon>Bacteria</taxon>
        <taxon>Bacillati</taxon>
        <taxon>Actinomycetota</taxon>
        <taxon>Actinomycetes</taxon>
        <taxon>Micrococcales</taxon>
        <taxon>Micrococcaceae</taxon>
        <taxon>Nesterenkonia</taxon>
    </lineage>
</organism>
<protein>
    <submittedName>
        <fullName evidence="2">Plasmid pRiA4b ORF-3 family protein</fullName>
    </submittedName>
</protein>
<dbReference type="RefSeq" id="WP_188503615.1">
    <property type="nucleotide sequence ID" value="NZ_BMFX01000010.1"/>
</dbReference>
<dbReference type="SUPFAM" id="SSF159941">
    <property type="entry name" value="MM3350-like"/>
    <property type="match status" value="1"/>
</dbReference>
<reference evidence="2 3" key="1">
    <citation type="submission" date="2019-12" db="EMBL/GenBank/DDBJ databases">
        <title>Nesterenkonia muleiensis sp. nov., a novel actinobacterium isolated from sap of Populus euphratica.</title>
        <authorList>
            <person name="Wang R."/>
        </authorList>
    </citation>
    <scope>NUCLEOTIDE SEQUENCE [LARGE SCALE GENOMIC DNA]</scope>
    <source>
        <strain evidence="2 3">F10</strain>
    </source>
</reference>
<keyword evidence="3" id="KW-1185">Reference proteome</keyword>
<dbReference type="PANTHER" id="PTHR41878">
    <property type="entry name" value="LEXA REPRESSOR-RELATED"/>
    <property type="match status" value="1"/>
</dbReference>
<name>A0A7K1UMM5_9MICC</name>
<evidence type="ECO:0000313" key="2">
    <source>
        <dbReference type="EMBL" id="MVT27694.1"/>
    </source>
</evidence>
<dbReference type="Gene3D" id="3.10.290.30">
    <property type="entry name" value="MM3350-like"/>
    <property type="match status" value="1"/>
</dbReference>
<gene>
    <name evidence="2" type="ORF">GNZ21_15255</name>
</gene>
<accession>A0A7K1UMM5</accession>